<sequence>MITRRITLDDINDAMRAMEAGEVIRTVIV</sequence>
<accession>A0A6J7AV41</accession>
<gene>
    <name evidence="1" type="ORF">UFOPK3139_03289</name>
</gene>
<name>A0A6J7AV41_9ZZZZ</name>
<dbReference type="AlphaFoldDB" id="A0A6J7AV41"/>
<dbReference type="EMBL" id="CAFABA010000247">
    <property type="protein sequence ID" value="CAB4836844.1"/>
    <property type="molecule type" value="Genomic_DNA"/>
</dbReference>
<proteinExistence type="predicted"/>
<protein>
    <submittedName>
        <fullName evidence="1">Unannotated protein</fullName>
    </submittedName>
</protein>
<evidence type="ECO:0000313" key="1">
    <source>
        <dbReference type="EMBL" id="CAB4836844.1"/>
    </source>
</evidence>
<organism evidence="1">
    <name type="scientific">freshwater metagenome</name>
    <dbReference type="NCBI Taxonomy" id="449393"/>
    <lineage>
        <taxon>unclassified sequences</taxon>
        <taxon>metagenomes</taxon>
        <taxon>ecological metagenomes</taxon>
    </lineage>
</organism>
<reference evidence="1" key="1">
    <citation type="submission" date="2020-05" db="EMBL/GenBank/DDBJ databases">
        <authorList>
            <person name="Chiriac C."/>
            <person name="Salcher M."/>
            <person name="Ghai R."/>
            <person name="Kavagutti S V."/>
        </authorList>
    </citation>
    <scope>NUCLEOTIDE SEQUENCE</scope>
</reference>